<organism evidence="1 2">
    <name type="scientific">Saguinus oedipus</name>
    <name type="common">Cotton-top tamarin</name>
    <name type="synonym">Oedipomidas oedipus</name>
    <dbReference type="NCBI Taxonomy" id="9490"/>
    <lineage>
        <taxon>Eukaryota</taxon>
        <taxon>Metazoa</taxon>
        <taxon>Chordata</taxon>
        <taxon>Craniata</taxon>
        <taxon>Vertebrata</taxon>
        <taxon>Euteleostomi</taxon>
        <taxon>Mammalia</taxon>
        <taxon>Eutheria</taxon>
        <taxon>Euarchontoglires</taxon>
        <taxon>Primates</taxon>
        <taxon>Haplorrhini</taxon>
        <taxon>Platyrrhini</taxon>
        <taxon>Cebidae</taxon>
        <taxon>Callitrichinae</taxon>
        <taxon>Saguinus</taxon>
    </lineage>
</organism>
<dbReference type="Proteomes" id="UP001266305">
    <property type="component" value="Unassembled WGS sequence"/>
</dbReference>
<sequence length="112" mass="11643">MTEVGPWAGAEHQSCRASVWLSEKDPETKAQEQRQVAIGPKCRVKAGRGRLEPGPLAPGPQIADMLSGSASSPQVASQLPTPLERLLLALPTLSDTTGACDSGLLTGQKGKA</sequence>
<dbReference type="EMBL" id="JASSZA010000019">
    <property type="protein sequence ID" value="KAK2087637.1"/>
    <property type="molecule type" value="Genomic_DNA"/>
</dbReference>
<keyword evidence="2" id="KW-1185">Reference proteome</keyword>
<evidence type="ECO:0000313" key="2">
    <source>
        <dbReference type="Proteomes" id="UP001266305"/>
    </source>
</evidence>
<evidence type="ECO:0000313" key="1">
    <source>
        <dbReference type="EMBL" id="KAK2087637.1"/>
    </source>
</evidence>
<gene>
    <name evidence="1" type="ORF">P7K49_033544</name>
</gene>
<proteinExistence type="predicted"/>
<reference evidence="1 2" key="1">
    <citation type="submission" date="2023-05" db="EMBL/GenBank/DDBJ databases">
        <title>B98-5 Cell Line De Novo Hybrid Assembly: An Optical Mapping Approach.</title>
        <authorList>
            <person name="Kananen K."/>
            <person name="Auerbach J.A."/>
            <person name="Kautto E."/>
            <person name="Blachly J.S."/>
        </authorList>
    </citation>
    <scope>NUCLEOTIDE SEQUENCE [LARGE SCALE GENOMIC DNA]</scope>
    <source>
        <strain evidence="1">B95-8</strain>
        <tissue evidence="1">Cell line</tissue>
    </source>
</reference>
<comment type="caution">
    <text evidence="1">The sequence shown here is derived from an EMBL/GenBank/DDBJ whole genome shotgun (WGS) entry which is preliminary data.</text>
</comment>
<name>A0ABQ9TTY9_SAGOE</name>
<accession>A0ABQ9TTY9</accession>
<protein>
    <submittedName>
        <fullName evidence="1">Uncharacterized protein</fullName>
    </submittedName>
</protein>